<gene>
    <name evidence="2" type="ORF">HZF05_08710</name>
</gene>
<dbReference type="EMBL" id="JACEIB010000006">
    <property type="protein sequence ID" value="MBA2934180.1"/>
    <property type="molecule type" value="Genomic_DNA"/>
</dbReference>
<dbReference type="AlphaFoldDB" id="A0A838L5I2"/>
<evidence type="ECO:0000256" key="1">
    <source>
        <dbReference type="SAM" id="SignalP"/>
    </source>
</evidence>
<name>A0A838L5I2_9SPHN</name>
<evidence type="ECO:0000313" key="2">
    <source>
        <dbReference type="EMBL" id="MBA2934180.1"/>
    </source>
</evidence>
<proteinExistence type="predicted"/>
<protein>
    <submittedName>
        <fullName evidence="2">Uncharacterized protein</fullName>
    </submittedName>
</protein>
<accession>A0A838L5I2</accession>
<feature type="signal peptide" evidence="1">
    <location>
        <begin position="1"/>
        <end position="18"/>
    </location>
</feature>
<dbReference type="RefSeq" id="WP_160365692.1">
    <property type="nucleotide sequence ID" value="NZ_JACEIB010000006.1"/>
</dbReference>
<reference evidence="2 3" key="1">
    <citation type="submission" date="2020-07" db="EMBL/GenBank/DDBJ databases">
        <authorList>
            <person name="Sun Q."/>
        </authorList>
    </citation>
    <scope>NUCLEOTIDE SEQUENCE [LARGE SCALE GENOMIC DNA]</scope>
    <source>
        <strain evidence="2 3">CGMCC 1.13654</strain>
    </source>
</reference>
<comment type="caution">
    <text evidence="2">The sequence shown here is derived from an EMBL/GenBank/DDBJ whole genome shotgun (WGS) entry which is preliminary data.</text>
</comment>
<feature type="chain" id="PRO_5032477618" evidence="1">
    <location>
        <begin position="19"/>
        <end position="110"/>
    </location>
</feature>
<keyword evidence="1" id="KW-0732">Signal</keyword>
<dbReference type="Proteomes" id="UP000570166">
    <property type="component" value="Unassembled WGS sequence"/>
</dbReference>
<sequence length="110" mass="12039">MKLLALPLALLAALPASAADRVRCSWDDGPAKPCAYADTVQPDGSHRMIFSGAGQPTIFIGKPQTGWWSGTLNGKPAMGYERNRGNIVFATTDLSHRFAWWYPTEEHGSY</sequence>
<organism evidence="2 3">
    <name type="scientific">Sphingomonas chungangi</name>
    <dbReference type="NCBI Taxonomy" id="2683589"/>
    <lineage>
        <taxon>Bacteria</taxon>
        <taxon>Pseudomonadati</taxon>
        <taxon>Pseudomonadota</taxon>
        <taxon>Alphaproteobacteria</taxon>
        <taxon>Sphingomonadales</taxon>
        <taxon>Sphingomonadaceae</taxon>
        <taxon>Sphingomonas</taxon>
    </lineage>
</organism>
<keyword evidence="3" id="KW-1185">Reference proteome</keyword>
<evidence type="ECO:0000313" key="3">
    <source>
        <dbReference type="Proteomes" id="UP000570166"/>
    </source>
</evidence>